<keyword evidence="3" id="KW-1185">Reference proteome</keyword>
<dbReference type="InterPro" id="IPR024520">
    <property type="entry name" value="DUF3558"/>
</dbReference>
<evidence type="ECO:0000313" key="3">
    <source>
        <dbReference type="Proteomes" id="UP000004705"/>
    </source>
</evidence>
<dbReference type="Pfam" id="PF12079">
    <property type="entry name" value="DUF3558"/>
    <property type="match status" value="1"/>
</dbReference>
<reference evidence="2 3" key="1">
    <citation type="journal article" date="2012" name="Stand. Genomic Sci.">
        <title>Genome sequence of the soil bacterium Saccharomonospora azurea type strain (NA-128(T)).</title>
        <authorList>
            <person name="Klenk H.P."/>
            <person name="Held B."/>
            <person name="Lucas S."/>
            <person name="Lapidus A."/>
            <person name="Copeland A."/>
            <person name="Hammon N."/>
            <person name="Pitluck S."/>
            <person name="Goodwin L.A."/>
            <person name="Han C."/>
            <person name="Tapia R."/>
            <person name="Brambilla E.M."/>
            <person name="Potter G."/>
            <person name="Land M."/>
            <person name="Ivanova N."/>
            <person name="Rohde M."/>
            <person name="Goker M."/>
            <person name="Detter J.C."/>
            <person name="Kyrpides N.C."/>
            <person name="Woyke T."/>
        </authorList>
    </citation>
    <scope>NUCLEOTIDE SEQUENCE [LARGE SCALE GENOMIC DNA]</scope>
    <source>
        <strain evidence="2 3">NA-128</strain>
    </source>
</reference>
<dbReference type="EMBL" id="CM001466">
    <property type="protein sequence ID" value="EHY91215.1"/>
    <property type="molecule type" value="Genomic_DNA"/>
</dbReference>
<dbReference type="HOGENOM" id="CLU_097940_0_0_11"/>
<feature type="region of interest" description="Disordered" evidence="1">
    <location>
        <begin position="1"/>
        <end position="41"/>
    </location>
</feature>
<evidence type="ECO:0000256" key="1">
    <source>
        <dbReference type="SAM" id="MobiDB-lite"/>
    </source>
</evidence>
<protein>
    <recommendedName>
        <fullName evidence="4">DUF3558 domain-containing protein</fullName>
    </recommendedName>
</protein>
<feature type="compositionally biased region" description="Polar residues" evidence="1">
    <location>
        <begin position="79"/>
        <end position="92"/>
    </location>
</feature>
<organism evidence="2 3">
    <name type="scientific">Saccharomonospora azurea NA-128</name>
    <dbReference type="NCBI Taxonomy" id="882081"/>
    <lineage>
        <taxon>Bacteria</taxon>
        <taxon>Bacillati</taxon>
        <taxon>Actinomycetota</taxon>
        <taxon>Actinomycetes</taxon>
        <taxon>Pseudonocardiales</taxon>
        <taxon>Pseudonocardiaceae</taxon>
        <taxon>Saccharomonospora</taxon>
    </lineage>
</organism>
<evidence type="ECO:0000313" key="2">
    <source>
        <dbReference type="EMBL" id="EHY91215.1"/>
    </source>
</evidence>
<dbReference type="AlphaFoldDB" id="H8G536"/>
<dbReference type="Proteomes" id="UP000004705">
    <property type="component" value="Chromosome"/>
</dbReference>
<evidence type="ECO:0008006" key="4">
    <source>
        <dbReference type="Google" id="ProtNLM"/>
    </source>
</evidence>
<gene>
    <name evidence="2" type="ORF">SacazDRAFT_04375</name>
</gene>
<feature type="region of interest" description="Disordered" evidence="1">
    <location>
        <begin position="56"/>
        <end position="92"/>
    </location>
</feature>
<accession>H8G536</accession>
<sequence>MAAIGVSCSADTDGVAQPATGELSASKPSAAPERRVSDPLDVAPYLSRPCDLVSPEMLEKLGTSPSEATPRLPEDDKITAQTGPGCSWTGENEGSVGIGIDSGNKERGVGGLRGLEIARDQGRYKLWEETSIAGYPAVYMGISDSRHRGDCDLVVGIADDMTFGVAAVSFRENPQKACQVAAEVAADVIETLKGGS</sequence>
<name>H8G536_9PSEU</name>
<proteinExistence type="predicted"/>
<dbReference type="RefSeq" id="WP_005445075.1">
    <property type="nucleotide sequence ID" value="NZ_CM001466.1"/>
</dbReference>